<dbReference type="EMBL" id="ML976039">
    <property type="protein sequence ID" value="KAF1942112.1"/>
    <property type="molecule type" value="Genomic_DNA"/>
</dbReference>
<keyword evidence="2" id="KW-1185">Reference proteome</keyword>
<gene>
    <name evidence="1" type="ORF">EJ02DRAFT_184758</name>
</gene>
<dbReference type="Proteomes" id="UP000800038">
    <property type="component" value="Unassembled WGS sequence"/>
</dbReference>
<sequence>MAKSARDGYASPYSRLVMEPVSLVLRIRRCDNNRRSTQDHQRDASDHTIATLVEGSKTIIVTLPYPKRVVIERGECWTVSNFDSTNLTKSATSPISPIPRVGCSDHDGRFATAVTCGQTINGTHLVSDAYRDTVQLRPSQLASSFYNIHGSIRLDLNQLNEHQSRRSPPRHPPSQILAQTTSFCCRILYFFCSRASKALQELSSSGLLTLNSTYDNFTLSLGSIDTADPPCGI</sequence>
<protein>
    <submittedName>
        <fullName evidence="1">Uncharacterized protein</fullName>
    </submittedName>
</protein>
<dbReference type="AlphaFoldDB" id="A0A6A5SQY6"/>
<evidence type="ECO:0000313" key="2">
    <source>
        <dbReference type="Proteomes" id="UP000800038"/>
    </source>
</evidence>
<organism evidence="1 2">
    <name type="scientific">Clathrospora elynae</name>
    <dbReference type="NCBI Taxonomy" id="706981"/>
    <lineage>
        <taxon>Eukaryota</taxon>
        <taxon>Fungi</taxon>
        <taxon>Dikarya</taxon>
        <taxon>Ascomycota</taxon>
        <taxon>Pezizomycotina</taxon>
        <taxon>Dothideomycetes</taxon>
        <taxon>Pleosporomycetidae</taxon>
        <taxon>Pleosporales</taxon>
        <taxon>Diademaceae</taxon>
        <taxon>Clathrospora</taxon>
    </lineage>
</organism>
<accession>A0A6A5SQY6</accession>
<evidence type="ECO:0000313" key="1">
    <source>
        <dbReference type="EMBL" id="KAF1942112.1"/>
    </source>
</evidence>
<reference evidence="1" key="1">
    <citation type="journal article" date="2020" name="Stud. Mycol.">
        <title>101 Dothideomycetes genomes: a test case for predicting lifestyles and emergence of pathogens.</title>
        <authorList>
            <person name="Haridas S."/>
            <person name="Albert R."/>
            <person name="Binder M."/>
            <person name="Bloem J."/>
            <person name="Labutti K."/>
            <person name="Salamov A."/>
            <person name="Andreopoulos B."/>
            <person name="Baker S."/>
            <person name="Barry K."/>
            <person name="Bills G."/>
            <person name="Bluhm B."/>
            <person name="Cannon C."/>
            <person name="Castanera R."/>
            <person name="Culley D."/>
            <person name="Daum C."/>
            <person name="Ezra D."/>
            <person name="Gonzalez J."/>
            <person name="Henrissat B."/>
            <person name="Kuo A."/>
            <person name="Liang C."/>
            <person name="Lipzen A."/>
            <person name="Lutzoni F."/>
            <person name="Magnuson J."/>
            <person name="Mondo S."/>
            <person name="Nolan M."/>
            <person name="Ohm R."/>
            <person name="Pangilinan J."/>
            <person name="Park H.-J."/>
            <person name="Ramirez L."/>
            <person name="Alfaro M."/>
            <person name="Sun H."/>
            <person name="Tritt A."/>
            <person name="Yoshinaga Y."/>
            <person name="Zwiers L.-H."/>
            <person name="Turgeon B."/>
            <person name="Goodwin S."/>
            <person name="Spatafora J."/>
            <person name="Crous P."/>
            <person name="Grigoriev I."/>
        </authorList>
    </citation>
    <scope>NUCLEOTIDE SEQUENCE</scope>
    <source>
        <strain evidence="1">CBS 161.51</strain>
    </source>
</reference>
<proteinExistence type="predicted"/>
<name>A0A6A5SQY6_9PLEO</name>